<dbReference type="GO" id="GO:0016787">
    <property type="term" value="F:hydrolase activity"/>
    <property type="evidence" value="ECO:0007669"/>
    <property type="project" value="UniProtKB-KW"/>
</dbReference>
<reference evidence="3" key="1">
    <citation type="journal article" date="2013" name="PLoS ONE">
        <title>Metagenomic insights into the carbohydrate-active enzymes carried by the microorganisms adhering to solid digesta in the rumen of cows.</title>
        <authorList>
            <person name="Wang L."/>
            <person name="Hatem A."/>
            <person name="Catalyurek U.V."/>
            <person name="Morrison M."/>
            <person name="Yu Z."/>
        </authorList>
    </citation>
    <scope>NUCLEOTIDE SEQUENCE</scope>
</reference>
<dbReference type="AlphaFoldDB" id="W0FMD2"/>
<keyword evidence="3" id="KW-0378">Hydrolase</keyword>
<sequence>MNGVALTGTSPENTGSAEQVTPSDENAVEMSTTFSDVPETAWYYEYVTALTKDGVINGMGDGTFAPDGTLTWAQAMKLLLCAHGDLSDVTGDAWADTAMNKAAQLGLCESEQDGDDRAEQDGSEEITRLDFCTAAAKLFGLTSDGTGNAFSDCDDPSVLALADAGVLGGYPDGTFGPAKTLTRAEISKIIYLLMKLD</sequence>
<dbReference type="PROSITE" id="PS51272">
    <property type="entry name" value="SLH"/>
    <property type="match status" value="2"/>
</dbReference>
<dbReference type="PANTHER" id="PTHR43308">
    <property type="entry name" value="OUTER MEMBRANE PROTEIN ALPHA-RELATED"/>
    <property type="match status" value="1"/>
</dbReference>
<dbReference type="EMBL" id="KC246779">
    <property type="protein sequence ID" value="AHF23937.1"/>
    <property type="molecule type" value="Genomic_DNA"/>
</dbReference>
<feature type="region of interest" description="Disordered" evidence="1">
    <location>
        <begin position="1"/>
        <end position="25"/>
    </location>
</feature>
<feature type="domain" description="SLH" evidence="2">
    <location>
        <begin position="30"/>
        <end position="93"/>
    </location>
</feature>
<evidence type="ECO:0000313" key="3">
    <source>
        <dbReference type="EMBL" id="AHF23937.1"/>
    </source>
</evidence>
<evidence type="ECO:0000256" key="1">
    <source>
        <dbReference type="SAM" id="MobiDB-lite"/>
    </source>
</evidence>
<protein>
    <submittedName>
        <fullName evidence="3">Glycoside hydrolase family 18</fullName>
    </submittedName>
</protein>
<name>W0FMD2_9BACT</name>
<dbReference type="InterPro" id="IPR051465">
    <property type="entry name" value="Cell_Envelope_Struct_Comp"/>
</dbReference>
<accession>W0FMD2</accession>
<feature type="domain" description="SLH" evidence="2">
    <location>
        <begin position="141"/>
        <end position="197"/>
    </location>
</feature>
<dbReference type="InterPro" id="IPR001119">
    <property type="entry name" value="SLH_dom"/>
</dbReference>
<feature type="compositionally biased region" description="Polar residues" evidence="1">
    <location>
        <begin position="7"/>
        <end position="25"/>
    </location>
</feature>
<proteinExistence type="predicted"/>
<organism evidence="3">
    <name type="scientific">uncultured bacterium Contig1522a</name>
    <dbReference type="NCBI Taxonomy" id="1393448"/>
    <lineage>
        <taxon>Bacteria</taxon>
        <taxon>environmental samples</taxon>
    </lineage>
</organism>
<dbReference type="Pfam" id="PF00395">
    <property type="entry name" value="SLH"/>
    <property type="match status" value="2"/>
</dbReference>
<evidence type="ECO:0000259" key="2">
    <source>
        <dbReference type="PROSITE" id="PS51272"/>
    </source>
</evidence>